<keyword evidence="2" id="KW-1185">Reference proteome</keyword>
<comment type="caution">
    <text evidence="1">The sequence shown here is derived from an EMBL/GenBank/DDBJ whole genome shotgun (WGS) entry which is preliminary data.</text>
</comment>
<proteinExistence type="predicted"/>
<dbReference type="Proteomes" id="UP001442494">
    <property type="component" value="Unassembled WGS sequence"/>
</dbReference>
<dbReference type="RefSeq" id="WP_242019293.1">
    <property type="nucleotide sequence ID" value="NZ_JAMPKK010000083.1"/>
</dbReference>
<name>A0ABV0JWY7_9CYAN</name>
<organism evidence="1 2">
    <name type="scientific">Funiculus sociatus GB2-A5</name>
    <dbReference type="NCBI Taxonomy" id="2933946"/>
    <lineage>
        <taxon>Bacteria</taxon>
        <taxon>Bacillati</taxon>
        <taxon>Cyanobacteriota</taxon>
        <taxon>Cyanophyceae</taxon>
        <taxon>Coleofasciculales</taxon>
        <taxon>Coleofasciculaceae</taxon>
        <taxon>Funiculus</taxon>
    </lineage>
</organism>
<evidence type="ECO:0000313" key="1">
    <source>
        <dbReference type="EMBL" id="MEP0867725.1"/>
    </source>
</evidence>
<gene>
    <name evidence="1" type="ORF">NDI37_25095</name>
</gene>
<protein>
    <submittedName>
        <fullName evidence="1">Uncharacterized protein</fullName>
    </submittedName>
</protein>
<reference evidence="1 2" key="1">
    <citation type="submission" date="2022-04" db="EMBL/GenBank/DDBJ databases">
        <title>Positive selection, recombination, and allopatry shape intraspecific diversity of widespread and dominant cyanobacteria.</title>
        <authorList>
            <person name="Wei J."/>
            <person name="Shu W."/>
            <person name="Hu C."/>
        </authorList>
    </citation>
    <scope>NUCLEOTIDE SEQUENCE [LARGE SCALE GENOMIC DNA]</scope>
    <source>
        <strain evidence="1 2">GB2-A5</strain>
    </source>
</reference>
<sequence length="47" mass="5604">MQTQRGFIFSSATGDATNVFWYRVERVVSDWCDRKQWLAQNEVSYNL</sequence>
<evidence type="ECO:0000313" key="2">
    <source>
        <dbReference type="Proteomes" id="UP001442494"/>
    </source>
</evidence>
<dbReference type="EMBL" id="JAMPKK010000083">
    <property type="protein sequence ID" value="MEP0867725.1"/>
    <property type="molecule type" value="Genomic_DNA"/>
</dbReference>
<accession>A0ABV0JWY7</accession>